<dbReference type="PROSITE" id="PS00409">
    <property type="entry name" value="PROKAR_NTER_METHYL"/>
    <property type="match status" value="1"/>
</dbReference>
<accession>A0A1F5JCP5</accession>
<feature type="compositionally biased region" description="Polar residues" evidence="1">
    <location>
        <begin position="63"/>
        <end position="72"/>
    </location>
</feature>
<dbReference type="AlphaFoldDB" id="A0A1F5JCP5"/>
<comment type="caution">
    <text evidence="3">The sequence shown here is derived from an EMBL/GenBank/DDBJ whole genome shotgun (WGS) entry which is preliminary data.</text>
</comment>
<dbReference type="Proteomes" id="UP000177042">
    <property type="component" value="Unassembled WGS sequence"/>
</dbReference>
<protein>
    <recommendedName>
        <fullName evidence="5">Type II secretion system protein GspG C-terminal domain-containing protein</fullName>
    </recommendedName>
</protein>
<gene>
    <name evidence="3" type="ORF">A3C26_03765</name>
</gene>
<dbReference type="SUPFAM" id="SSF54523">
    <property type="entry name" value="Pili subunits"/>
    <property type="match status" value="1"/>
</dbReference>
<proteinExistence type="predicted"/>
<name>A0A1F5JCP5_9BACT</name>
<organism evidence="3 4">
    <name type="scientific">Candidatus Daviesbacteria bacterium RIFCSPHIGHO2_02_FULL_39_12</name>
    <dbReference type="NCBI Taxonomy" id="1797770"/>
    <lineage>
        <taxon>Bacteria</taxon>
        <taxon>Candidatus Daviesiibacteriota</taxon>
    </lineage>
</organism>
<sequence>MKKFLPKTVNNPRGFTLIELLVVVSIIAFLSVIGAAAFGNAQAQARDGKRRADIDAISKALESNFSPTSSTPYPVDSTAEGGTLMSSGSNPTDPGGNGNQSYSIIVAAQKTYTVCAKLEKGNGNADGDGNGSAFTNAGANAGTWFCRKNQQ</sequence>
<evidence type="ECO:0000313" key="4">
    <source>
        <dbReference type="Proteomes" id="UP000177042"/>
    </source>
</evidence>
<dbReference type="EMBL" id="MFCX01000013">
    <property type="protein sequence ID" value="OGE26280.1"/>
    <property type="molecule type" value="Genomic_DNA"/>
</dbReference>
<dbReference type="Gene3D" id="3.30.700.10">
    <property type="entry name" value="Glycoprotein, Type 4 Pilin"/>
    <property type="match status" value="1"/>
</dbReference>
<dbReference type="InterPro" id="IPR012902">
    <property type="entry name" value="N_methyl_site"/>
</dbReference>
<evidence type="ECO:0000256" key="1">
    <source>
        <dbReference type="SAM" id="MobiDB-lite"/>
    </source>
</evidence>
<evidence type="ECO:0000313" key="3">
    <source>
        <dbReference type="EMBL" id="OGE26280.1"/>
    </source>
</evidence>
<keyword evidence="2" id="KW-0812">Transmembrane</keyword>
<evidence type="ECO:0008006" key="5">
    <source>
        <dbReference type="Google" id="ProtNLM"/>
    </source>
</evidence>
<feature type="transmembrane region" description="Helical" evidence="2">
    <location>
        <begin position="20"/>
        <end position="41"/>
    </location>
</feature>
<dbReference type="Pfam" id="PF07963">
    <property type="entry name" value="N_methyl"/>
    <property type="match status" value="1"/>
</dbReference>
<reference evidence="3 4" key="1">
    <citation type="journal article" date="2016" name="Nat. Commun.">
        <title>Thousands of microbial genomes shed light on interconnected biogeochemical processes in an aquifer system.</title>
        <authorList>
            <person name="Anantharaman K."/>
            <person name="Brown C.T."/>
            <person name="Hug L.A."/>
            <person name="Sharon I."/>
            <person name="Castelle C.J."/>
            <person name="Probst A.J."/>
            <person name="Thomas B.C."/>
            <person name="Singh A."/>
            <person name="Wilkins M.J."/>
            <person name="Karaoz U."/>
            <person name="Brodie E.L."/>
            <person name="Williams K.H."/>
            <person name="Hubbard S.S."/>
            <person name="Banfield J.F."/>
        </authorList>
    </citation>
    <scope>NUCLEOTIDE SEQUENCE [LARGE SCALE GENOMIC DNA]</scope>
</reference>
<keyword evidence="2" id="KW-1133">Transmembrane helix</keyword>
<feature type="region of interest" description="Disordered" evidence="1">
    <location>
        <begin position="63"/>
        <end position="100"/>
    </location>
</feature>
<dbReference type="InterPro" id="IPR045584">
    <property type="entry name" value="Pilin-like"/>
</dbReference>
<keyword evidence="2" id="KW-0472">Membrane</keyword>
<dbReference type="NCBIfam" id="TIGR02532">
    <property type="entry name" value="IV_pilin_GFxxxE"/>
    <property type="match status" value="1"/>
</dbReference>
<evidence type="ECO:0000256" key="2">
    <source>
        <dbReference type="SAM" id="Phobius"/>
    </source>
</evidence>